<evidence type="ECO:0000313" key="2">
    <source>
        <dbReference type="EMBL" id="JAI07288.1"/>
    </source>
</evidence>
<sequence>MIGLVLEVNLLLAVVFQAHLFRLERKGVGKLYTKDGIFVILSDLMALAKSLSFSMCKGLLLVPPTRFFIQYIFVSMLVLIKTMETKVSSLANRIMRA</sequence>
<name>A0A0E9XX48_ANGAN</name>
<dbReference type="AlphaFoldDB" id="A0A0E9XX48"/>
<keyword evidence="1" id="KW-1133">Transmembrane helix</keyword>
<feature type="transmembrane region" description="Helical" evidence="1">
    <location>
        <begin position="6"/>
        <end position="23"/>
    </location>
</feature>
<evidence type="ECO:0000256" key="1">
    <source>
        <dbReference type="SAM" id="Phobius"/>
    </source>
</evidence>
<organism evidence="2">
    <name type="scientific">Anguilla anguilla</name>
    <name type="common">European freshwater eel</name>
    <name type="synonym">Muraena anguilla</name>
    <dbReference type="NCBI Taxonomy" id="7936"/>
    <lineage>
        <taxon>Eukaryota</taxon>
        <taxon>Metazoa</taxon>
        <taxon>Chordata</taxon>
        <taxon>Craniata</taxon>
        <taxon>Vertebrata</taxon>
        <taxon>Euteleostomi</taxon>
        <taxon>Actinopterygii</taxon>
        <taxon>Neopterygii</taxon>
        <taxon>Teleostei</taxon>
        <taxon>Anguilliformes</taxon>
        <taxon>Anguillidae</taxon>
        <taxon>Anguilla</taxon>
    </lineage>
</organism>
<keyword evidence="1" id="KW-0812">Transmembrane</keyword>
<keyword evidence="1" id="KW-0472">Membrane</keyword>
<feature type="transmembrane region" description="Helical" evidence="1">
    <location>
        <begin position="67"/>
        <end position="83"/>
    </location>
</feature>
<reference evidence="2" key="1">
    <citation type="submission" date="2014-11" db="EMBL/GenBank/DDBJ databases">
        <authorList>
            <person name="Amaro Gonzalez C."/>
        </authorList>
    </citation>
    <scope>NUCLEOTIDE SEQUENCE</scope>
</reference>
<accession>A0A0E9XX48</accession>
<dbReference type="EMBL" id="GBXM01001290">
    <property type="protein sequence ID" value="JAI07288.1"/>
    <property type="molecule type" value="Transcribed_RNA"/>
</dbReference>
<proteinExistence type="predicted"/>
<protein>
    <submittedName>
        <fullName evidence="2">Uncharacterized protein</fullName>
    </submittedName>
</protein>
<reference evidence="2" key="2">
    <citation type="journal article" date="2015" name="Fish Shellfish Immunol.">
        <title>Early steps in the European eel (Anguilla anguilla)-Vibrio vulnificus interaction in the gills: Role of the RtxA13 toxin.</title>
        <authorList>
            <person name="Callol A."/>
            <person name="Pajuelo D."/>
            <person name="Ebbesson L."/>
            <person name="Teles M."/>
            <person name="MacKenzie S."/>
            <person name="Amaro C."/>
        </authorList>
    </citation>
    <scope>NUCLEOTIDE SEQUENCE</scope>
</reference>